<evidence type="ECO:0000256" key="1">
    <source>
        <dbReference type="ARBA" id="ARBA00004613"/>
    </source>
</evidence>
<feature type="transmembrane region" description="Helical" evidence="7">
    <location>
        <begin position="39"/>
        <end position="62"/>
    </location>
</feature>
<dbReference type="PANTHER" id="PTHR22906:SF43">
    <property type="entry name" value="PROPERDIN"/>
    <property type="match status" value="1"/>
</dbReference>
<evidence type="ECO:0000256" key="4">
    <source>
        <dbReference type="ARBA" id="ARBA00022737"/>
    </source>
</evidence>
<feature type="region of interest" description="Disordered" evidence="6">
    <location>
        <begin position="1"/>
        <end position="23"/>
    </location>
</feature>
<dbReference type="AlphaFoldDB" id="A7SVB9"/>
<keyword evidence="9" id="KW-1185">Reference proteome</keyword>
<evidence type="ECO:0000256" key="3">
    <source>
        <dbReference type="ARBA" id="ARBA00022729"/>
    </source>
</evidence>
<keyword evidence="7" id="KW-0812">Transmembrane</keyword>
<dbReference type="EMBL" id="DS469831">
    <property type="protein sequence ID" value="EDO32334.1"/>
    <property type="molecule type" value="Genomic_DNA"/>
</dbReference>
<dbReference type="PROSITE" id="PS50092">
    <property type="entry name" value="TSP1"/>
    <property type="match status" value="1"/>
</dbReference>
<dbReference type="InParanoid" id="A7SVB9"/>
<reference evidence="8 9" key="1">
    <citation type="journal article" date="2007" name="Science">
        <title>Sea anemone genome reveals ancestral eumetazoan gene repertoire and genomic organization.</title>
        <authorList>
            <person name="Putnam N.H."/>
            <person name="Srivastava M."/>
            <person name="Hellsten U."/>
            <person name="Dirks B."/>
            <person name="Chapman J."/>
            <person name="Salamov A."/>
            <person name="Terry A."/>
            <person name="Shapiro H."/>
            <person name="Lindquist E."/>
            <person name="Kapitonov V.V."/>
            <person name="Jurka J."/>
            <person name="Genikhovich G."/>
            <person name="Grigoriev I.V."/>
            <person name="Lucas S.M."/>
            <person name="Steele R.E."/>
            <person name="Finnerty J.R."/>
            <person name="Technau U."/>
            <person name="Martindale M.Q."/>
            <person name="Rokhsar D.S."/>
        </authorList>
    </citation>
    <scope>NUCLEOTIDE SEQUENCE [LARGE SCALE GENOMIC DNA]</scope>
    <source>
        <strain evidence="9">CH2 X CH6</strain>
    </source>
</reference>
<dbReference type="OrthoDB" id="5988277at2759"/>
<dbReference type="PANTHER" id="PTHR22906">
    <property type="entry name" value="PROPERDIN"/>
    <property type="match status" value="1"/>
</dbReference>
<organism evidence="8 9">
    <name type="scientific">Nematostella vectensis</name>
    <name type="common">Starlet sea anemone</name>
    <dbReference type="NCBI Taxonomy" id="45351"/>
    <lineage>
        <taxon>Eukaryota</taxon>
        <taxon>Metazoa</taxon>
        <taxon>Cnidaria</taxon>
        <taxon>Anthozoa</taxon>
        <taxon>Hexacorallia</taxon>
        <taxon>Actiniaria</taxon>
        <taxon>Edwardsiidae</taxon>
        <taxon>Nematostella</taxon>
    </lineage>
</organism>
<gene>
    <name evidence="8" type="ORF">NEMVEDRAFT_v1g218033</name>
</gene>
<dbReference type="InterPro" id="IPR000884">
    <property type="entry name" value="TSP1_rpt"/>
</dbReference>
<dbReference type="PRINTS" id="PR01705">
    <property type="entry name" value="TSP1REPEAT"/>
</dbReference>
<evidence type="ECO:0000256" key="5">
    <source>
        <dbReference type="ARBA" id="ARBA00023157"/>
    </source>
</evidence>
<name>A7SVB9_NEMVE</name>
<dbReference type="InterPro" id="IPR052065">
    <property type="entry name" value="Compl_asym_regulator"/>
</dbReference>
<feature type="compositionally biased region" description="Polar residues" evidence="6">
    <location>
        <begin position="1"/>
        <end position="10"/>
    </location>
</feature>
<dbReference type="FunFam" id="2.20.100.10:FF:000001">
    <property type="entry name" value="semaphorin-5A isoform X1"/>
    <property type="match status" value="1"/>
</dbReference>
<feature type="non-terminal residue" evidence="8">
    <location>
        <position position="173"/>
    </location>
</feature>
<dbReference type="Gene3D" id="2.20.100.10">
    <property type="entry name" value="Thrombospondin type-1 (TSP1) repeat"/>
    <property type="match status" value="1"/>
</dbReference>
<evidence type="ECO:0000313" key="9">
    <source>
        <dbReference type="Proteomes" id="UP000001593"/>
    </source>
</evidence>
<evidence type="ECO:0000256" key="7">
    <source>
        <dbReference type="SAM" id="Phobius"/>
    </source>
</evidence>
<sequence>MEQLTLSQVGNLELEKPRPPENSQHQVTVWSIKKRRKAFIILGILGLIVLVVAVAVPLLLVLRSDRNQDQFPSSKPVPTATPILPTVTLTTTRTRLMDLPYTTINATLHPSMTSLVPMVTSVAVNPHWSEWSPWSNCSVSCGNGTQSRSRNCSHVKCKGDSVESRVCVSAACK</sequence>
<protein>
    <submittedName>
        <fullName evidence="8">Uncharacterized protein</fullName>
    </submittedName>
</protein>
<keyword evidence="7" id="KW-0472">Membrane</keyword>
<evidence type="ECO:0000256" key="6">
    <source>
        <dbReference type="SAM" id="MobiDB-lite"/>
    </source>
</evidence>
<proteinExistence type="predicted"/>
<keyword evidence="2" id="KW-0964">Secreted</keyword>
<accession>A7SVB9</accession>
<evidence type="ECO:0000256" key="2">
    <source>
        <dbReference type="ARBA" id="ARBA00022525"/>
    </source>
</evidence>
<comment type="subcellular location">
    <subcellularLocation>
        <location evidence="1">Secreted</location>
    </subcellularLocation>
</comment>
<dbReference type="SUPFAM" id="SSF82895">
    <property type="entry name" value="TSP-1 type 1 repeat"/>
    <property type="match status" value="1"/>
</dbReference>
<dbReference type="Proteomes" id="UP000001593">
    <property type="component" value="Unassembled WGS sequence"/>
</dbReference>
<dbReference type="InterPro" id="IPR036383">
    <property type="entry name" value="TSP1_rpt_sf"/>
</dbReference>
<dbReference type="HOGENOM" id="CLU_1551500_0_0_1"/>
<keyword evidence="5" id="KW-1015">Disulfide bond</keyword>
<keyword evidence="7" id="KW-1133">Transmembrane helix</keyword>
<keyword evidence="3" id="KW-0732">Signal</keyword>
<dbReference type="Pfam" id="PF00090">
    <property type="entry name" value="TSP_1"/>
    <property type="match status" value="1"/>
</dbReference>
<evidence type="ECO:0000313" key="8">
    <source>
        <dbReference type="EMBL" id="EDO32334.1"/>
    </source>
</evidence>
<keyword evidence="4" id="KW-0677">Repeat</keyword>
<dbReference type="KEGG" id="nve:5503360"/>
<dbReference type="SMART" id="SM00209">
    <property type="entry name" value="TSP1"/>
    <property type="match status" value="1"/>
</dbReference>